<keyword evidence="2" id="KW-1003">Cell membrane</keyword>
<dbReference type="OrthoDB" id="9803456at2"/>
<evidence type="ECO:0000256" key="2">
    <source>
        <dbReference type="ARBA" id="ARBA00022475"/>
    </source>
</evidence>
<dbReference type="Proteomes" id="UP000092952">
    <property type="component" value="Chromosome"/>
</dbReference>
<evidence type="ECO:0000256" key="6">
    <source>
        <dbReference type="ARBA" id="ARBA00023315"/>
    </source>
</evidence>
<dbReference type="InterPro" id="IPR004960">
    <property type="entry name" value="LipA_acyltrans"/>
</dbReference>
<evidence type="ECO:0000256" key="5">
    <source>
        <dbReference type="ARBA" id="ARBA00023136"/>
    </source>
</evidence>
<dbReference type="GO" id="GO:0005886">
    <property type="term" value="C:plasma membrane"/>
    <property type="evidence" value="ECO:0007669"/>
    <property type="project" value="UniProtKB-SubCell"/>
</dbReference>
<accession>A0A1B1YVN7</accession>
<dbReference type="Pfam" id="PF03279">
    <property type="entry name" value="Lip_A_acyltrans"/>
    <property type="match status" value="1"/>
</dbReference>
<dbReference type="InParanoid" id="A0A1B1YVN7"/>
<evidence type="ECO:0000256" key="4">
    <source>
        <dbReference type="ARBA" id="ARBA00022679"/>
    </source>
</evidence>
<dbReference type="RefSeq" id="WP_068805832.1">
    <property type="nucleotide sequence ID" value="NZ_CP014671.1"/>
</dbReference>
<keyword evidence="3" id="KW-0997">Cell inner membrane</keyword>
<dbReference type="AlphaFoldDB" id="A0A1B1YVN7"/>
<dbReference type="STRING" id="1810504.PG2T_12085"/>
<evidence type="ECO:0000313" key="7">
    <source>
        <dbReference type="EMBL" id="ANX04832.1"/>
    </source>
</evidence>
<evidence type="ECO:0000256" key="3">
    <source>
        <dbReference type="ARBA" id="ARBA00022519"/>
    </source>
</evidence>
<dbReference type="PANTHER" id="PTHR30606">
    <property type="entry name" value="LIPID A BIOSYNTHESIS LAUROYL ACYLTRANSFERASE"/>
    <property type="match status" value="1"/>
</dbReference>
<sequence length="302" mass="33509">MATLAKRVWLPLRRAWRRGVFRLLRAVARVLAGHPRATHRVGRCVGGLNYALRPAQRRRDLANLRLALPGQPAAQLPGIARESLCDASIGALEFLQLVDGTIDAAQFLGPVTAHGREHLDQALAGGRGVLGVGLHLGHFGKVPLWLAQAGYPVTIVIREARQVPPGYYIEALQRLGLEAIRIERDQAAAPRVLDALRRGRVVMIYLDQGVKNDGGIPIEFLGKRVPMPAGPLVLARRARAPIVPVFLHPELHEVVIHPPLPAPAGTLREDDPTLQTLYRMAEAEIRAHPAYWQWRYRRWGRQ</sequence>
<evidence type="ECO:0008006" key="9">
    <source>
        <dbReference type="Google" id="ProtNLM"/>
    </source>
</evidence>
<reference evidence="8" key="1">
    <citation type="submission" date="2016-03" db="EMBL/GenBank/DDBJ databases">
        <title>Complete genome sequence of Solimmundus cernigliae, representing a novel lineage of polycyclic aromatic hydrocarbon degraders within the Gammaproteobacteria.</title>
        <authorList>
            <person name="Singleton D.R."/>
            <person name="Dickey A.N."/>
            <person name="Scholl E.H."/>
            <person name="Wright F.A."/>
            <person name="Aitken M.D."/>
        </authorList>
    </citation>
    <scope>NUCLEOTIDE SEQUENCE [LARGE SCALE GENOMIC DNA]</scope>
    <source>
        <strain evidence="8">TR3.2</strain>
    </source>
</reference>
<dbReference type="PANTHER" id="PTHR30606:SF10">
    <property type="entry name" value="PHOSPHATIDYLINOSITOL MANNOSIDE ACYLTRANSFERASE"/>
    <property type="match status" value="1"/>
</dbReference>
<keyword evidence="6" id="KW-0012">Acyltransferase</keyword>
<dbReference type="GO" id="GO:0009247">
    <property type="term" value="P:glycolipid biosynthetic process"/>
    <property type="evidence" value="ECO:0007669"/>
    <property type="project" value="UniProtKB-ARBA"/>
</dbReference>
<dbReference type="GO" id="GO:0016746">
    <property type="term" value="F:acyltransferase activity"/>
    <property type="evidence" value="ECO:0007669"/>
    <property type="project" value="UniProtKB-KW"/>
</dbReference>
<comment type="subcellular location">
    <subcellularLocation>
        <location evidence="1">Cell inner membrane</location>
    </subcellularLocation>
</comment>
<name>A0A1B1YVN7_9GAMM</name>
<keyword evidence="4" id="KW-0808">Transferase</keyword>
<dbReference type="KEGG" id="gbi:PG2T_12085"/>
<evidence type="ECO:0000256" key="1">
    <source>
        <dbReference type="ARBA" id="ARBA00004533"/>
    </source>
</evidence>
<organism evidence="7 8">
    <name type="scientific">Immundisolibacter cernigliae</name>
    <dbReference type="NCBI Taxonomy" id="1810504"/>
    <lineage>
        <taxon>Bacteria</taxon>
        <taxon>Pseudomonadati</taxon>
        <taxon>Pseudomonadota</taxon>
        <taxon>Gammaproteobacteria</taxon>
        <taxon>Immundisolibacterales</taxon>
        <taxon>Immundisolibacteraceae</taxon>
        <taxon>Immundisolibacter</taxon>
    </lineage>
</organism>
<keyword evidence="8" id="KW-1185">Reference proteome</keyword>
<proteinExistence type="predicted"/>
<keyword evidence="5" id="KW-0472">Membrane</keyword>
<dbReference type="CDD" id="cd07984">
    <property type="entry name" value="LPLAT_LABLAT-like"/>
    <property type="match status" value="1"/>
</dbReference>
<gene>
    <name evidence="7" type="ORF">PG2T_12085</name>
</gene>
<protein>
    <recommendedName>
        <fullName evidence="9">Lipid A biosynthesis lauroyl acyltransferase</fullName>
    </recommendedName>
</protein>
<evidence type="ECO:0000313" key="8">
    <source>
        <dbReference type="Proteomes" id="UP000092952"/>
    </source>
</evidence>
<dbReference type="EMBL" id="CP014671">
    <property type="protein sequence ID" value="ANX04832.1"/>
    <property type="molecule type" value="Genomic_DNA"/>
</dbReference>